<gene>
    <name evidence="2" type="ORF">UY61_C0023G0004</name>
</gene>
<sequence>MADEDTTQTPAPVAEPAATPPEAATAPTEPEATQTPPETQTAQVPVNEPLPPEVEPIAPTPAPEPPQAASAPVAATPTHPARDLLVKARATIQDRKRKKLEKILELLGKKEKITNDEVEKLLHVSDATATRYLSALEKEGKIQQVGKTGKAVEYTRI</sequence>
<reference evidence="2 3" key="1">
    <citation type="journal article" date="2015" name="Nature">
        <title>rRNA introns, odd ribosomes, and small enigmatic genomes across a large radiation of phyla.</title>
        <authorList>
            <person name="Brown C.T."/>
            <person name="Hug L.A."/>
            <person name="Thomas B.C."/>
            <person name="Sharon I."/>
            <person name="Castelle C.J."/>
            <person name="Singh A."/>
            <person name="Wilkins M.J."/>
            <person name="Williams K.H."/>
            <person name="Banfield J.F."/>
        </authorList>
    </citation>
    <scope>NUCLEOTIDE SEQUENCE [LARGE SCALE GENOMIC DNA]</scope>
</reference>
<comment type="caution">
    <text evidence="2">The sequence shown here is derived from an EMBL/GenBank/DDBJ whole genome shotgun (WGS) entry which is preliminary data.</text>
</comment>
<evidence type="ECO:0000256" key="1">
    <source>
        <dbReference type="SAM" id="MobiDB-lite"/>
    </source>
</evidence>
<dbReference type="Gene3D" id="1.10.10.10">
    <property type="entry name" value="Winged helix-like DNA-binding domain superfamily/Winged helix DNA-binding domain"/>
    <property type="match status" value="1"/>
</dbReference>
<dbReference type="SUPFAM" id="SSF46785">
    <property type="entry name" value="Winged helix' DNA-binding domain"/>
    <property type="match status" value="1"/>
</dbReference>
<feature type="region of interest" description="Disordered" evidence="1">
    <location>
        <begin position="1"/>
        <end position="80"/>
    </location>
</feature>
<dbReference type="InterPro" id="IPR036388">
    <property type="entry name" value="WH-like_DNA-bd_sf"/>
</dbReference>
<name>A0A0G1WQD6_9BACT</name>
<dbReference type="InterPro" id="IPR036390">
    <property type="entry name" value="WH_DNA-bd_sf"/>
</dbReference>
<proteinExistence type="predicted"/>
<protein>
    <submittedName>
        <fullName evidence="2">Engrailed-1</fullName>
    </submittedName>
</protein>
<accession>A0A0G1WQD6</accession>
<dbReference type="Proteomes" id="UP000034201">
    <property type="component" value="Unassembled WGS sequence"/>
</dbReference>
<evidence type="ECO:0000313" key="3">
    <source>
        <dbReference type="Proteomes" id="UP000034201"/>
    </source>
</evidence>
<dbReference type="EMBL" id="LCQQ01000023">
    <property type="protein sequence ID" value="KKW20760.1"/>
    <property type="molecule type" value="Genomic_DNA"/>
</dbReference>
<feature type="compositionally biased region" description="Pro residues" evidence="1">
    <location>
        <begin position="48"/>
        <end position="66"/>
    </location>
</feature>
<feature type="compositionally biased region" description="Low complexity" evidence="1">
    <location>
        <begin position="67"/>
        <end position="79"/>
    </location>
</feature>
<feature type="compositionally biased region" description="Low complexity" evidence="1">
    <location>
        <begin position="7"/>
        <end position="47"/>
    </location>
</feature>
<dbReference type="AlphaFoldDB" id="A0A0G1WQD6"/>
<dbReference type="Pfam" id="PF13412">
    <property type="entry name" value="HTH_24"/>
    <property type="match status" value="1"/>
</dbReference>
<evidence type="ECO:0000313" key="2">
    <source>
        <dbReference type="EMBL" id="KKW20760.1"/>
    </source>
</evidence>
<organism evidence="2 3">
    <name type="scientific">Candidatus Adlerbacteria bacterium GW2011_GWC1_50_9</name>
    <dbReference type="NCBI Taxonomy" id="1618608"/>
    <lineage>
        <taxon>Bacteria</taxon>
        <taxon>Candidatus Adleribacteriota</taxon>
    </lineage>
</organism>